<proteinExistence type="inferred from homology"/>
<name>A0A8I1ADZ2_THEIN</name>
<dbReference type="Proteomes" id="UP000633619">
    <property type="component" value="Unassembled WGS sequence"/>
</dbReference>
<evidence type="ECO:0000256" key="1">
    <source>
        <dbReference type="ARBA" id="ARBA00022490"/>
    </source>
</evidence>
<dbReference type="AlphaFoldDB" id="A0A8I1ADZ2"/>
<dbReference type="CDD" id="cd22533">
    <property type="entry name" value="KH-II_YlqC-like"/>
    <property type="match status" value="1"/>
</dbReference>
<keyword evidence="3" id="KW-0133">Cell shape</keyword>
<dbReference type="PANTHER" id="PTHR34654">
    <property type="entry name" value="UPF0109 PROTEIN SCO5592"/>
    <property type="match status" value="1"/>
</dbReference>
<dbReference type="EMBL" id="JAECVW010000001">
    <property type="protein sequence ID" value="MBH8594303.1"/>
    <property type="molecule type" value="Genomic_DNA"/>
</dbReference>
<dbReference type="Gene3D" id="3.30.300.20">
    <property type="match status" value="1"/>
</dbReference>
<organism evidence="4 5">
    <name type="scientific">Thermoactinomyces intermedius</name>
    <dbReference type="NCBI Taxonomy" id="2024"/>
    <lineage>
        <taxon>Bacteria</taxon>
        <taxon>Bacillati</taxon>
        <taxon>Bacillota</taxon>
        <taxon>Bacilli</taxon>
        <taxon>Bacillales</taxon>
        <taxon>Thermoactinomycetaceae</taxon>
        <taxon>Thermoactinomyces</taxon>
    </lineage>
</organism>
<keyword evidence="2 3" id="KW-0694">RNA-binding</keyword>
<reference evidence="4 5" key="1">
    <citation type="submission" date="2020-12" db="EMBL/GenBank/DDBJ databases">
        <title>WGS of Thermoactinomyces spp.</title>
        <authorList>
            <person name="Cheng K."/>
        </authorList>
    </citation>
    <scope>NUCLEOTIDE SEQUENCE [LARGE SCALE GENOMIC DNA]</scope>
    <source>
        <strain evidence="5">CICC 10671\DSM 43846</strain>
    </source>
</reference>
<dbReference type="PANTHER" id="PTHR34654:SF1">
    <property type="entry name" value="RNA-BINDING PROTEIN KHPA"/>
    <property type="match status" value="1"/>
</dbReference>
<dbReference type="GO" id="GO:0071555">
    <property type="term" value="P:cell wall organization"/>
    <property type="evidence" value="ECO:0007669"/>
    <property type="project" value="UniProtKB-KW"/>
</dbReference>
<keyword evidence="5" id="KW-1185">Reference proteome</keyword>
<dbReference type="InterPro" id="IPR020627">
    <property type="entry name" value="KhpA"/>
</dbReference>
<dbReference type="PROSITE" id="PS50084">
    <property type="entry name" value="KH_TYPE_1"/>
    <property type="match status" value="1"/>
</dbReference>
<dbReference type="GO" id="GO:0005737">
    <property type="term" value="C:cytoplasm"/>
    <property type="evidence" value="ECO:0007669"/>
    <property type="project" value="UniProtKB-SubCell"/>
</dbReference>
<comment type="similarity">
    <text evidence="3">Belongs to the KhpA RNA-binding protein family.</text>
</comment>
<comment type="subcellular location">
    <subcellularLocation>
        <location evidence="3">Cytoplasm</location>
    </subcellularLocation>
</comment>
<keyword evidence="1 3" id="KW-0963">Cytoplasm</keyword>
<dbReference type="SUPFAM" id="SSF54814">
    <property type="entry name" value="Prokaryotic type KH domain (KH-domain type II)"/>
    <property type="match status" value="1"/>
</dbReference>
<accession>A0A8I1ADZ2</accession>
<keyword evidence="3" id="KW-0961">Cell wall biogenesis/degradation</keyword>
<comment type="subunit">
    <text evidence="3">Forms a complex with KhpB.</text>
</comment>
<dbReference type="InterPro" id="IPR009019">
    <property type="entry name" value="KH_sf_prok-type"/>
</dbReference>
<protein>
    <recommendedName>
        <fullName evidence="3">RNA-binding protein KhpA</fullName>
    </recommendedName>
    <alternativeName>
        <fullName evidence="3">KH-domain protein A</fullName>
    </alternativeName>
</protein>
<evidence type="ECO:0000313" key="5">
    <source>
        <dbReference type="Proteomes" id="UP000633619"/>
    </source>
</evidence>
<dbReference type="Pfam" id="PF13083">
    <property type="entry name" value="KH_KhpA-B"/>
    <property type="match status" value="1"/>
</dbReference>
<dbReference type="GO" id="GO:0008360">
    <property type="term" value="P:regulation of cell shape"/>
    <property type="evidence" value="ECO:0007669"/>
    <property type="project" value="UniProtKB-KW"/>
</dbReference>
<evidence type="ECO:0000256" key="3">
    <source>
        <dbReference type="HAMAP-Rule" id="MF_00088"/>
    </source>
</evidence>
<dbReference type="GO" id="GO:0003723">
    <property type="term" value="F:RNA binding"/>
    <property type="evidence" value="ECO:0007669"/>
    <property type="project" value="UniProtKB-UniRule"/>
</dbReference>
<dbReference type="GO" id="GO:0009252">
    <property type="term" value="P:peptidoglycan biosynthetic process"/>
    <property type="evidence" value="ECO:0007669"/>
    <property type="project" value="UniProtKB-UniRule"/>
</dbReference>
<comment type="function">
    <text evidence="3">A probable RNA chaperone. Forms a complex with KhpB which binds to cellular RNA and controls its expression. Plays a role in peptidoglycan (PG) homeostasis and cell length regulation.</text>
</comment>
<keyword evidence="3" id="KW-0143">Chaperone</keyword>
<dbReference type="RefSeq" id="WP_181730755.1">
    <property type="nucleotide sequence ID" value="NZ_JACEIR010000001.1"/>
</dbReference>
<evidence type="ECO:0000313" key="4">
    <source>
        <dbReference type="EMBL" id="MBH8594303.1"/>
    </source>
</evidence>
<evidence type="ECO:0000256" key="2">
    <source>
        <dbReference type="ARBA" id="ARBA00022884"/>
    </source>
</evidence>
<dbReference type="InterPro" id="IPR015946">
    <property type="entry name" value="KH_dom-like_a/b"/>
</dbReference>
<dbReference type="HAMAP" id="MF_00088">
    <property type="entry name" value="KhpA"/>
    <property type="match status" value="1"/>
</dbReference>
<comment type="caution">
    <text evidence="4">The sequence shown here is derived from an EMBL/GenBank/DDBJ whole genome shotgun (WGS) entry which is preliminary data.</text>
</comment>
<gene>
    <name evidence="3" type="primary">khpA</name>
    <name evidence="4" type="ORF">I8U20_03060</name>
</gene>
<sequence length="77" mass="8910">MKELIEYMAAPLVDHPEEIRVDEVEKDDVIIYRLSVSKEDLGKVIGKQGRVVQAIRSMVKAAAWKEKKRVWVEIMNT</sequence>